<gene>
    <name evidence="1" type="ORF">fHeYen901_151</name>
</gene>
<keyword evidence="2" id="KW-1185">Reference proteome</keyword>
<accession>A0A1V0DXQ2</accession>
<organism evidence="1 2">
    <name type="scientific">Yersinia phage fHe-Yen9-01</name>
    <dbReference type="NCBI Taxonomy" id="1965363"/>
    <lineage>
        <taxon>Viruses</taxon>
        <taxon>Duplodnaviria</taxon>
        <taxon>Heunggongvirae</taxon>
        <taxon>Uroviricota</taxon>
        <taxon>Caudoviricetes</taxon>
        <taxon>Pantevenvirales</taxon>
        <taxon>Straboviridae</taxon>
        <taxon>Tevenvirinae</taxon>
        <taxon>Tegunavirus</taxon>
        <taxon>Tegunavirus fheyen901</taxon>
    </lineage>
</organism>
<sequence length="99" mass="11104">MKVQKTTKSVIVEHIDSIVFDIIDNGNNPQSIIARYNIATTTFLLESVVGIHTTTLSFDLSDFTVFNISQAICVRFNVCSKDIGDMIIDLKEMSKPTYK</sequence>
<evidence type="ECO:0000313" key="2">
    <source>
        <dbReference type="Proteomes" id="UP000222840"/>
    </source>
</evidence>
<dbReference type="EMBL" id="KY593455">
    <property type="protein sequence ID" value="ARB05924.1"/>
    <property type="molecule type" value="Genomic_DNA"/>
</dbReference>
<dbReference type="Proteomes" id="UP000222840">
    <property type="component" value="Segment"/>
</dbReference>
<evidence type="ECO:0000313" key="1">
    <source>
        <dbReference type="EMBL" id="ARB05924.1"/>
    </source>
</evidence>
<proteinExistence type="predicted"/>
<reference evidence="1 2" key="1">
    <citation type="submission" date="2017-02" db="EMBL/GenBank/DDBJ databases">
        <title>Characterization and complete genome sequence of Yersinia bacteriophage, fHe-Yen9-01.</title>
        <authorList>
            <person name="Jun J.W."/>
            <person name="Wicklund A."/>
            <person name="Skurnik M."/>
        </authorList>
    </citation>
    <scope>NUCLEOTIDE SEQUENCE [LARGE SCALE GENOMIC DNA]</scope>
</reference>
<protein>
    <submittedName>
        <fullName evidence="1">Uncharacterized protein</fullName>
    </submittedName>
</protein>
<name>A0A1V0DXQ2_9CAUD</name>